<feature type="transmembrane region" description="Helical" evidence="5">
    <location>
        <begin position="258"/>
        <end position="278"/>
    </location>
</feature>
<keyword evidence="4 5" id="KW-0472">Membrane</keyword>
<dbReference type="PANTHER" id="PTHR43077">
    <property type="entry name" value="TRANSPORT PERMEASE YVFS-RELATED"/>
    <property type="match status" value="1"/>
</dbReference>
<proteinExistence type="predicted"/>
<comment type="subcellular location">
    <subcellularLocation>
        <location evidence="1">Membrane</location>
        <topology evidence="1">Multi-pass membrane protein</topology>
    </subcellularLocation>
</comment>
<evidence type="ECO:0000256" key="3">
    <source>
        <dbReference type="ARBA" id="ARBA00022989"/>
    </source>
</evidence>
<dbReference type="RefSeq" id="WP_011019311.1">
    <property type="nucleotide sequence ID" value="NZ_DUJS01000002.1"/>
</dbReference>
<feature type="transmembrane region" description="Helical" evidence="5">
    <location>
        <begin position="21"/>
        <end position="39"/>
    </location>
</feature>
<sequence length="371" mass="40955">MSWRVIAVRDLRAWLKDRRRLAPTLIMPVITILVMYGAFHDVKPRHVTVAVLSHSSDFDPVLDALKSDDRVGVVHVRSVDEGKTMVKEGRAVVFVYVPKGFPSDKATVYYDPSDPMGSNYVRGVIQRAWVKRVSEEMKKVVRDLQAAFRWMPAPQPPISRVPGNPFDFEAPVKGLKYFDFLVPGLVVLTATMGSIFGMGRVMMEEIETGVTYALFAAPIRPRDVVIGRFLNMSLWGAVRCGIVLVTALALGAKVPHPFLLLGVGILSTATMIGFALLMASLAGRSEVAEMLTGALTTPMMFLSGIFMPPSVMPEWAYEVARVNPMYYMGDAARKAALLGYLDPVDIAVLVVFATVFIATGAMLYDRIREHL</sequence>
<keyword evidence="3 5" id="KW-1133">Transmembrane helix</keyword>
<reference evidence="7" key="1">
    <citation type="journal article" date="2020" name="bioRxiv">
        <title>A rank-normalized archaeal taxonomy based on genome phylogeny resolves widespread incomplete and uneven classifications.</title>
        <authorList>
            <person name="Rinke C."/>
            <person name="Chuvochina M."/>
            <person name="Mussig A.J."/>
            <person name="Chaumeil P.-A."/>
            <person name="Waite D.W."/>
            <person name="Whitman W.B."/>
            <person name="Parks D.H."/>
            <person name="Hugenholtz P."/>
        </authorList>
    </citation>
    <scope>NUCLEOTIDE SEQUENCE</scope>
    <source>
        <strain evidence="7">UBA8853</strain>
    </source>
</reference>
<dbReference type="InterPro" id="IPR051328">
    <property type="entry name" value="T7SS_ABC-Transporter"/>
</dbReference>
<dbReference type="Pfam" id="PF12698">
    <property type="entry name" value="ABC2_membrane_3"/>
    <property type="match status" value="1"/>
</dbReference>
<evidence type="ECO:0000256" key="1">
    <source>
        <dbReference type="ARBA" id="ARBA00004141"/>
    </source>
</evidence>
<dbReference type="OMA" id="ENHPRIG"/>
<dbReference type="GO" id="GO:0016020">
    <property type="term" value="C:membrane"/>
    <property type="evidence" value="ECO:0007669"/>
    <property type="project" value="UniProtKB-SubCell"/>
</dbReference>
<evidence type="ECO:0000256" key="4">
    <source>
        <dbReference type="ARBA" id="ARBA00023136"/>
    </source>
</evidence>
<dbReference type="PROSITE" id="PS51012">
    <property type="entry name" value="ABC_TM2"/>
    <property type="match status" value="1"/>
</dbReference>
<evidence type="ECO:0000313" key="7">
    <source>
        <dbReference type="EMBL" id="HII69825.1"/>
    </source>
</evidence>
<dbReference type="AlphaFoldDB" id="A0A832T1B2"/>
<feature type="transmembrane region" description="Helical" evidence="5">
    <location>
        <begin position="229"/>
        <end position="252"/>
    </location>
</feature>
<dbReference type="InterPro" id="IPR047817">
    <property type="entry name" value="ABC2_TM_bact-type"/>
</dbReference>
<accession>A0A832T1B2</accession>
<feature type="transmembrane region" description="Helical" evidence="5">
    <location>
        <begin position="290"/>
        <end position="307"/>
    </location>
</feature>
<protein>
    <submittedName>
        <fullName evidence="7">ABC transporter permease</fullName>
    </submittedName>
</protein>
<gene>
    <name evidence="7" type="ORF">HA336_01155</name>
</gene>
<dbReference type="Proteomes" id="UP000619545">
    <property type="component" value="Unassembled WGS sequence"/>
</dbReference>
<name>A0A832T1B2_9EURY</name>
<organism evidence="7 8">
    <name type="scientific">Methanopyrus kandleri</name>
    <dbReference type="NCBI Taxonomy" id="2320"/>
    <lineage>
        <taxon>Archaea</taxon>
        <taxon>Methanobacteriati</taxon>
        <taxon>Methanobacteriota</taxon>
        <taxon>Methanomada group</taxon>
        <taxon>Methanopyri</taxon>
        <taxon>Methanopyrales</taxon>
        <taxon>Methanopyraceae</taxon>
        <taxon>Methanopyrus</taxon>
    </lineage>
</organism>
<evidence type="ECO:0000259" key="6">
    <source>
        <dbReference type="PROSITE" id="PS51012"/>
    </source>
</evidence>
<evidence type="ECO:0000256" key="5">
    <source>
        <dbReference type="SAM" id="Phobius"/>
    </source>
</evidence>
<dbReference type="InterPro" id="IPR013525">
    <property type="entry name" value="ABC2_TM"/>
</dbReference>
<dbReference type="EMBL" id="DUJS01000002">
    <property type="protein sequence ID" value="HII69825.1"/>
    <property type="molecule type" value="Genomic_DNA"/>
</dbReference>
<evidence type="ECO:0000256" key="2">
    <source>
        <dbReference type="ARBA" id="ARBA00022692"/>
    </source>
</evidence>
<keyword evidence="2 5" id="KW-0812">Transmembrane</keyword>
<feature type="transmembrane region" description="Helical" evidence="5">
    <location>
        <begin position="180"/>
        <end position="198"/>
    </location>
</feature>
<dbReference type="GO" id="GO:0140359">
    <property type="term" value="F:ABC-type transporter activity"/>
    <property type="evidence" value="ECO:0007669"/>
    <property type="project" value="InterPro"/>
</dbReference>
<feature type="domain" description="ABC transmembrane type-2" evidence="6">
    <location>
        <begin position="138"/>
        <end position="367"/>
    </location>
</feature>
<dbReference type="PANTHER" id="PTHR43077:SF10">
    <property type="entry name" value="TRANSPORT PERMEASE PROTEIN"/>
    <property type="match status" value="1"/>
</dbReference>
<evidence type="ECO:0000313" key="8">
    <source>
        <dbReference type="Proteomes" id="UP000619545"/>
    </source>
</evidence>
<comment type="caution">
    <text evidence="7">The sequence shown here is derived from an EMBL/GenBank/DDBJ whole genome shotgun (WGS) entry which is preliminary data.</text>
</comment>
<feature type="transmembrane region" description="Helical" evidence="5">
    <location>
        <begin position="346"/>
        <end position="364"/>
    </location>
</feature>
<dbReference type="GeneID" id="1477044"/>